<comment type="catalytic activity">
    <reaction evidence="3">
        <text>2 GTP = 3',3'-c-di-GMP + 2 diphosphate</text>
        <dbReference type="Rhea" id="RHEA:24898"/>
        <dbReference type="ChEBI" id="CHEBI:33019"/>
        <dbReference type="ChEBI" id="CHEBI:37565"/>
        <dbReference type="ChEBI" id="CHEBI:58805"/>
        <dbReference type="EC" id="2.7.7.65"/>
    </reaction>
</comment>
<reference evidence="5 6" key="1">
    <citation type="submission" date="2020-02" db="EMBL/GenBank/DDBJ databases">
        <title>Genome sequencing for Kineobactrum sp. M2.</title>
        <authorList>
            <person name="Park S.-J."/>
        </authorList>
    </citation>
    <scope>NUCLEOTIDE SEQUENCE [LARGE SCALE GENOMIC DNA]</scope>
    <source>
        <strain evidence="5 6">M2</strain>
    </source>
</reference>
<evidence type="ECO:0000259" key="4">
    <source>
        <dbReference type="PROSITE" id="PS50887"/>
    </source>
</evidence>
<dbReference type="NCBIfam" id="TIGR00254">
    <property type="entry name" value="GGDEF"/>
    <property type="match status" value="1"/>
</dbReference>
<dbReference type="CDD" id="cd01949">
    <property type="entry name" value="GGDEF"/>
    <property type="match status" value="1"/>
</dbReference>
<organism evidence="5 6">
    <name type="scientific">Kineobactrum salinum</name>
    <dbReference type="NCBI Taxonomy" id="2708301"/>
    <lineage>
        <taxon>Bacteria</taxon>
        <taxon>Pseudomonadati</taxon>
        <taxon>Pseudomonadota</taxon>
        <taxon>Gammaproteobacteria</taxon>
        <taxon>Cellvibrionales</taxon>
        <taxon>Halieaceae</taxon>
        <taxon>Kineobactrum</taxon>
    </lineage>
</organism>
<dbReference type="Proteomes" id="UP000477680">
    <property type="component" value="Chromosome"/>
</dbReference>
<dbReference type="SMART" id="SM00267">
    <property type="entry name" value="GGDEF"/>
    <property type="match status" value="1"/>
</dbReference>
<accession>A0A6C0U8W9</accession>
<dbReference type="Gene3D" id="3.30.70.270">
    <property type="match status" value="1"/>
</dbReference>
<sequence length="355" mass="40099">MALLHLLKGAESISSLRDRNAAAAMATTAIVHLFQPLTFWWLRSETASDSLLMVSRTGPNGVWLSNADKVGGTERLARDDLYQRHPRAREAIESHRTLHVPLANGNYSVLLPFFNPADKLDSLLVAECREPLNPEQQDGIFCFLHFYANYLALLDYGELDTLTGLHNRKTFDEALERLLACQPEFVGPGEKRSVDASHPFWLAVLDLDYFKRINDTWGHLFGDETLLRFSRMLKETFRHEDRLFRFGGEEFIVLVRAQDRDHAQQSFERFRRRLAATEFPQVGTVTCSVGFTQLDPARPAIDTLGCADQALYFAKANGRNQTCNYEALIAEGRIEVHAPVEGGSGLGFDIDDYFA</sequence>
<keyword evidence="6" id="KW-1185">Reference proteome</keyword>
<dbReference type="AlphaFoldDB" id="A0A6C0U8W9"/>
<protein>
    <recommendedName>
        <fullName evidence="2">diguanylate cyclase</fullName>
        <ecNumber evidence="2">2.7.7.65</ecNumber>
    </recommendedName>
</protein>
<dbReference type="GO" id="GO:0043709">
    <property type="term" value="P:cell adhesion involved in single-species biofilm formation"/>
    <property type="evidence" value="ECO:0007669"/>
    <property type="project" value="TreeGrafter"/>
</dbReference>
<dbReference type="KEGG" id="kim:G3T16_11955"/>
<evidence type="ECO:0000313" key="6">
    <source>
        <dbReference type="Proteomes" id="UP000477680"/>
    </source>
</evidence>
<evidence type="ECO:0000256" key="3">
    <source>
        <dbReference type="ARBA" id="ARBA00034247"/>
    </source>
</evidence>
<comment type="cofactor">
    <cofactor evidence="1">
        <name>Mg(2+)</name>
        <dbReference type="ChEBI" id="CHEBI:18420"/>
    </cofactor>
</comment>
<evidence type="ECO:0000256" key="2">
    <source>
        <dbReference type="ARBA" id="ARBA00012528"/>
    </source>
</evidence>
<dbReference type="GO" id="GO:1902201">
    <property type="term" value="P:negative regulation of bacterial-type flagellum-dependent cell motility"/>
    <property type="evidence" value="ECO:0007669"/>
    <property type="project" value="TreeGrafter"/>
</dbReference>
<dbReference type="InterPro" id="IPR000160">
    <property type="entry name" value="GGDEF_dom"/>
</dbReference>
<dbReference type="InterPro" id="IPR050469">
    <property type="entry name" value="Diguanylate_Cyclase"/>
</dbReference>
<dbReference type="GO" id="GO:0005886">
    <property type="term" value="C:plasma membrane"/>
    <property type="evidence" value="ECO:0007669"/>
    <property type="project" value="TreeGrafter"/>
</dbReference>
<dbReference type="PROSITE" id="PS50887">
    <property type="entry name" value="GGDEF"/>
    <property type="match status" value="1"/>
</dbReference>
<dbReference type="RefSeq" id="WP_163495461.1">
    <property type="nucleotide sequence ID" value="NZ_CP048711.1"/>
</dbReference>
<dbReference type="EC" id="2.7.7.65" evidence="2"/>
<dbReference type="PANTHER" id="PTHR45138">
    <property type="entry name" value="REGULATORY COMPONENTS OF SENSORY TRANSDUCTION SYSTEM"/>
    <property type="match status" value="1"/>
</dbReference>
<name>A0A6C0U8W9_9GAMM</name>
<evidence type="ECO:0000256" key="1">
    <source>
        <dbReference type="ARBA" id="ARBA00001946"/>
    </source>
</evidence>
<dbReference type="InterPro" id="IPR043128">
    <property type="entry name" value="Rev_trsase/Diguanyl_cyclase"/>
</dbReference>
<proteinExistence type="predicted"/>
<dbReference type="PANTHER" id="PTHR45138:SF9">
    <property type="entry name" value="DIGUANYLATE CYCLASE DGCM-RELATED"/>
    <property type="match status" value="1"/>
</dbReference>
<gene>
    <name evidence="5" type="ORF">G3T16_11955</name>
</gene>
<dbReference type="InterPro" id="IPR029787">
    <property type="entry name" value="Nucleotide_cyclase"/>
</dbReference>
<dbReference type="EMBL" id="CP048711">
    <property type="protein sequence ID" value="QIB66024.1"/>
    <property type="molecule type" value="Genomic_DNA"/>
</dbReference>
<feature type="domain" description="GGDEF" evidence="4">
    <location>
        <begin position="198"/>
        <end position="327"/>
    </location>
</feature>
<dbReference type="Pfam" id="PF00990">
    <property type="entry name" value="GGDEF"/>
    <property type="match status" value="1"/>
</dbReference>
<evidence type="ECO:0000313" key="5">
    <source>
        <dbReference type="EMBL" id="QIB66024.1"/>
    </source>
</evidence>
<dbReference type="FunFam" id="3.30.70.270:FF:000001">
    <property type="entry name" value="Diguanylate cyclase domain protein"/>
    <property type="match status" value="1"/>
</dbReference>
<dbReference type="SUPFAM" id="SSF55073">
    <property type="entry name" value="Nucleotide cyclase"/>
    <property type="match status" value="1"/>
</dbReference>
<dbReference type="GO" id="GO:0052621">
    <property type="term" value="F:diguanylate cyclase activity"/>
    <property type="evidence" value="ECO:0007669"/>
    <property type="project" value="UniProtKB-EC"/>
</dbReference>